<dbReference type="Gene3D" id="1.20.1270.10">
    <property type="match status" value="1"/>
</dbReference>
<dbReference type="InterPro" id="IPR011600">
    <property type="entry name" value="Pept_C14_caspase"/>
</dbReference>
<dbReference type="PRINTS" id="PR00301">
    <property type="entry name" value="HEATSHOCK70"/>
</dbReference>
<evidence type="ECO:0000256" key="1">
    <source>
        <dbReference type="ARBA" id="ARBA00007381"/>
    </source>
</evidence>
<reference evidence="11" key="1">
    <citation type="submission" date="2016-10" db="EMBL/GenBank/DDBJ databases">
        <authorList>
            <person name="Varghese N."/>
            <person name="Submissions S."/>
        </authorList>
    </citation>
    <scope>NUCLEOTIDE SEQUENCE [LARGE SCALE GENOMIC DNA]</scope>
    <source>
        <strain evidence="11">DSM 44544</strain>
    </source>
</reference>
<dbReference type="GO" id="GO:0006508">
    <property type="term" value="P:proteolysis"/>
    <property type="evidence" value="ECO:0007669"/>
    <property type="project" value="InterPro"/>
</dbReference>
<dbReference type="Pfam" id="PF00656">
    <property type="entry name" value="Peptidase_C14"/>
    <property type="match status" value="1"/>
</dbReference>
<keyword evidence="11" id="KW-1185">Reference proteome</keyword>
<evidence type="ECO:0000259" key="9">
    <source>
        <dbReference type="Pfam" id="PF00656"/>
    </source>
</evidence>
<dbReference type="PANTHER" id="PTHR19375">
    <property type="entry name" value="HEAT SHOCK PROTEIN 70KDA"/>
    <property type="match status" value="1"/>
</dbReference>
<keyword evidence="6" id="KW-0143">Chaperone</keyword>
<feature type="domain" description="Peptidase C14 caspase" evidence="9">
    <location>
        <begin position="11"/>
        <end position="215"/>
    </location>
</feature>
<evidence type="ECO:0000256" key="2">
    <source>
        <dbReference type="ARBA" id="ARBA00022553"/>
    </source>
</evidence>
<dbReference type="OrthoDB" id="9807934at2"/>
<keyword evidence="7" id="KW-0175">Coiled coil</keyword>
<dbReference type="Pfam" id="PF00012">
    <property type="entry name" value="HSP70"/>
    <property type="match status" value="1"/>
</dbReference>
<dbReference type="GO" id="GO:0004197">
    <property type="term" value="F:cysteine-type endopeptidase activity"/>
    <property type="evidence" value="ECO:0007669"/>
    <property type="project" value="InterPro"/>
</dbReference>
<evidence type="ECO:0000256" key="5">
    <source>
        <dbReference type="ARBA" id="ARBA00023016"/>
    </source>
</evidence>
<dbReference type="CDD" id="cd10234">
    <property type="entry name" value="ASKHA_NBD_HSP70_DnaK-like"/>
    <property type="match status" value="1"/>
</dbReference>
<evidence type="ECO:0000256" key="3">
    <source>
        <dbReference type="ARBA" id="ARBA00022741"/>
    </source>
</evidence>
<dbReference type="Gene3D" id="3.40.50.1460">
    <property type="match status" value="1"/>
</dbReference>
<dbReference type="NCBIfam" id="NF001413">
    <property type="entry name" value="PRK00290.1"/>
    <property type="match status" value="1"/>
</dbReference>
<dbReference type="EMBL" id="FNSO01000004">
    <property type="protein sequence ID" value="SEC06487.1"/>
    <property type="molecule type" value="Genomic_DNA"/>
</dbReference>
<comment type="similarity">
    <text evidence="1">Belongs to the heat shock protein 70 family.</text>
</comment>
<keyword evidence="3" id="KW-0547">Nucleotide-binding</keyword>
<evidence type="ECO:0000256" key="7">
    <source>
        <dbReference type="SAM" id="Coils"/>
    </source>
</evidence>
<evidence type="ECO:0000256" key="6">
    <source>
        <dbReference type="ARBA" id="ARBA00023186"/>
    </source>
</evidence>
<feature type="region of interest" description="Disordered" evidence="8">
    <location>
        <begin position="319"/>
        <end position="360"/>
    </location>
</feature>
<protein>
    <submittedName>
        <fullName evidence="10">Chaperone protein DnaK</fullName>
    </submittedName>
</protein>
<dbReference type="AlphaFoldDB" id="A0A1H4PGD3"/>
<dbReference type="InterPro" id="IPR013126">
    <property type="entry name" value="Hsp_70_fam"/>
</dbReference>
<keyword evidence="5" id="KW-0346">Stress response</keyword>
<keyword evidence="4" id="KW-0067">ATP-binding</keyword>
<dbReference type="Gene3D" id="3.90.640.10">
    <property type="entry name" value="Actin, Chain A, domain 4"/>
    <property type="match status" value="1"/>
</dbReference>
<accession>A0A1H4PGD3</accession>
<evidence type="ECO:0000256" key="4">
    <source>
        <dbReference type="ARBA" id="ARBA00022840"/>
    </source>
</evidence>
<name>A0A1H4PGD3_9PSEU</name>
<dbReference type="FunFam" id="1.20.1270.10:FF:000001">
    <property type="entry name" value="Molecular chaperone DnaK"/>
    <property type="match status" value="1"/>
</dbReference>
<proteinExistence type="inferred from homology"/>
<evidence type="ECO:0000256" key="8">
    <source>
        <dbReference type="SAM" id="MobiDB-lite"/>
    </source>
</evidence>
<dbReference type="NCBIfam" id="NF047832">
    <property type="entry name" value="caspase_w_EACC1"/>
    <property type="match status" value="1"/>
</dbReference>
<evidence type="ECO:0000313" key="11">
    <source>
        <dbReference type="Proteomes" id="UP000199622"/>
    </source>
</evidence>
<dbReference type="InterPro" id="IPR043129">
    <property type="entry name" value="ATPase_NBD"/>
</dbReference>
<dbReference type="InterPro" id="IPR029048">
    <property type="entry name" value="HSP70_C_sf"/>
</dbReference>
<dbReference type="Gene3D" id="3.30.420.40">
    <property type="match status" value="2"/>
</dbReference>
<dbReference type="STRING" id="208445.SAMN04489727_2430"/>
<organism evidence="10 11">
    <name type="scientific">Amycolatopsis tolypomycina</name>
    <dbReference type="NCBI Taxonomy" id="208445"/>
    <lineage>
        <taxon>Bacteria</taxon>
        <taxon>Bacillati</taxon>
        <taxon>Actinomycetota</taxon>
        <taxon>Actinomycetes</taxon>
        <taxon>Pseudonocardiales</taxon>
        <taxon>Pseudonocardiaceae</taxon>
        <taxon>Amycolatopsis</taxon>
    </lineage>
</organism>
<dbReference type="FunFam" id="2.60.34.10:FF:000014">
    <property type="entry name" value="Chaperone protein DnaK HSP70"/>
    <property type="match status" value="1"/>
</dbReference>
<dbReference type="SUPFAM" id="SSF100920">
    <property type="entry name" value="Heat shock protein 70kD (HSP70), peptide-binding domain"/>
    <property type="match status" value="1"/>
</dbReference>
<gene>
    <name evidence="10" type="ORF">SAMN04489727_2430</name>
</gene>
<dbReference type="Gene3D" id="2.60.34.10">
    <property type="entry name" value="Substrate Binding Domain Of DNAk, Chain A, domain 1"/>
    <property type="match status" value="1"/>
</dbReference>
<evidence type="ECO:0000313" key="10">
    <source>
        <dbReference type="EMBL" id="SEC06487.1"/>
    </source>
</evidence>
<feature type="compositionally biased region" description="Basic and acidic residues" evidence="8">
    <location>
        <begin position="341"/>
        <end position="353"/>
    </location>
</feature>
<dbReference type="FunFam" id="3.30.420.40:FF:000071">
    <property type="entry name" value="Molecular chaperone DnaK"/>
    <property type="match status" value="1"/>
</dbReference>
<feature type="coiled-coil region" evidence="7">
    <location>
        <begin position="579"/>
        <end position="606"/>
    </location>
</feature>
<dbReference type="InterPro" id="IPR029047">
    <property type="entry name" value="HSP70_peptide-bd_sf"/>
</dbReference>
<feature type="compositionally biased region" description="Pro residues" evidence="8">
    <location>
        <begin position="325"/>
        <end position="340"/>
    </location>
</feature>
<keyword evidence="2" id="KW-0597">Phosphoprotein</keyword>
<dbReference type="SUPFAM" id="SSF53067">
    <property type="entry name" value="Actin-like ATPase domain"/>
    <property type="match status" value="2"/>
</dbReference>
<dbReference type="Proteomes" id="UP000199622">
    <property type="component" value="Unassembled WGS sequence"/>
</dbReference>
<dbReference type="FunFam" id="3.90.640.10:FF:000003">
    <property type="entry name" value="Molecular chaperone DnaK"/>
    <property type="match status" value="1"/>
</dbReference>
<sequence>MRLPDPGRSRVILVGTARYPGDDRLPDLPAVLGNVTGLAEHLTREDFGGFAARHCTVITDPDNSHQLGSRMAEIAEQAEDTLLVYYAGHGLVDDDGALYLGLSSTRAQRVAYSAMPLTMIDRVFRESPAIHNILILDCCFSGRAIEAMADPGSVVSGQIDIPGRYTLTSSAANETANAPLGAPHTAFTGELLRLLGDGLTDGPEFLTLAQIYRHLLRALNARGLPKPQRRGGGTVDDLALARNVAWTTGPHTVLPPAVARALREPVPQDRAEAIGMLVTLVKGSEPLLARAALEALTALTDDDSRSLASKATEALRDLRGQPAARPAPPPEPSVAPPAEPRAPERPKADEPPRRQLTSVGIDFGTTNSALATLENRSPFLVPNAEGTPTTPSVVAFAKSGEVFVGQSAKNQAVTNADRTFRSIKRRIGTDWKSPPIDGRRYTAQEIAARVLAKLKHDAEAGLNARITDVVLTVPAYFTDHQRQATKEAAEIAGLNVLRLLSEPTAAALASGLGTTDADVAVLVCDLGGGTFDVSLLECGMGIFEVKATSGDNELGGDDWDQRIVDHIAARFRRARGIDLQADRMALQRLREAAEQAKIALSSVQRTTIALPYITVSAEKEPLHLDEALTRAELESITADLLDRVRGPVTDVLREAGITAAQIDHVLFAGGAARMPAFLALVRELLDGATPKQRFSSNEIVAAGAALQAGVLRGEVQDTLLLDVNPVSLGIETKGGVFTRVIPRNTTLPIKRSEIFTTAEDNQPSIQVSVYQGEREIAKENRHLGTFELTGLPPAPRGVPQFEVTFDLDPNGVMHVSARDLGTGREQSLAISGGVGLSRDEIGRMVRDAERWTEEDQRRREEAELRNRAETSIYQLEAFIREHGGKFPFTMQGEARQAIDVLRTALAGTDSEAIRTAAADLDQVSQQIGVAIYRQRPSL</sequence>
<dbReference type="GO" id="GO:0005524">
    <property type="term" value="F:ATP binding"/>
    <property type="evidence" value="ECO:0007669"/>
    <property type="project" value="UniProtKB-KW"/>
</dbReference>
<dbReference type="GO" id="GO:0140662">
    <property type="term" value="F:ATP-dependent protein folding chaperone"/>
    <property type="evidence" value="ECO:0007669"/>
    <property type="project" value="InterPro"/>
</dbReference>